<dbReference type="InterPro" id="IPR025060">
    <property type="entry name" value="DUF3999"/>
</dbReference>
<keyword evidence="1" id="KW-0472">Membrane</keyword>
<keyword evidence="2" id="KW-0732">Signal</keyword>
<dbReference type="EMBL" id="QTJR01000014">
    <property type="protein sequence ID" value="RDY65744.1"/>
    <property type="molecule type" value="Genomic_DNA"/>
</dbReference>
<feature type="chain" id="PRO_5017814898" evidence="2">
    <location>
        <begin position="22"/>
        <end position="447"/>
    </location>
</feature>
<proteinExistence type="predicted"/>
<sequence length="447" mass="48701">MKKWLLLLLVPFAATAGAQYAREWPLQLVTPDAGAYRVELDASVYRQLQSPALADLDVLDARGEPVPAALLDPSTPAVPEVRTAELPWFPLPPRFRGNDVASISEIDTDGRLRRVELRDGGGGSVAGNGFLLDASGVEWPIDAIRVKWDAGQAPLDIGVSVSASDDLREWRVVADGARLIELTNAGQRVVRDRIELAPVKARYLRVMPLEPQAQPLRVSAVVAELQATPVAAQWQWNVLSGRRVDDANGDVHYEYELDGRFPVARADIALPGNSTGQWRLQARDDAVQPWRDVAAPWLAFRLQGQGNGDASPPQPLSGLHRERYWRLTPFGGARPTDVPQLRLGYQPETLVFVARGEGPFVLVAGSARSTRGDAPIEPLVEAMRTQRGAQWQPAIATLGESTERGGASALTPAPVQRDWKTWLLWGLLVAGAALVAGFAISLLRKPR</sequence>
<reference evidence="3 4" key="1">
    <citation type="submission" date="2018-08" db="EMBL/GenBank/DDBJ databases">
        <title>Lysobacter soli KCTC 22011, whole genome shotgun sequence.</title>
        <authorList>
            <person name="Zhang X."/>
            <person name="Feng G."/>
            <person name="Zhu H."/>
        </authorList>
    </citation>
    <scope>NUCLEOTIDE SEQUENCE [LARGE SCALE GENOMIC DNA]</scope>
    <source>
        <strain evidence="3 4">KCTC 22011</strain>
    </source>
</reference>
<evidence type="ECO:0000313" key="3">
    <source>
        <dbReference type="EMBL" id="RDY65744.1"/>
    </source>
</evidence>
<evidence type="ECO:0000256" key="1">
    <source>
        <dbReference type="SAM" id="Phobius"/>
    </source>
</evidence>
<gene>
    <name evidence="3" type="ORF">DX912_15785</name>
</gene>
<keyword evidence="1" id="KW-1133">Transmembrane helix</keyword>
<protein>
    <submittedName>
        <fullName evidence="3">DUF3999 domain-containing protein</fullName>
    </submittedName>
</protein>
<dbReference type="Pfam" id="PF13163">
    <property type="entry name" value="DUF3999"/>
    <property type="match status" value="1"/>
</dbReference>
<name>A0A3D8V8M8_9GAMM</name>
<comment type="caution">
    <text evidence="3">The sequence shown here is derived from an EMBL/GenBank/DDBJ whole genome shotgun (WGS) entry which is preliminary data.</text>
</comment>
<evidence type="ECO:0000256" key="2">
    <source>
        <dbReference type="SAM" id="SignalP"/>
    </source>
</evidence>
<organism evidence="3 4">
    <name type="scientific">Lysobacter soli</name>
    <dbReference type="NCBI Taxonomy" id="453783"/>
    <lineage>
        <taxon>Bacteria</taxon>
        <taxon>Pseudomonadati</taxon>
        <taxon>Pseudomonadota</taxon>
        <taxon>Gammaproteobacteria</taxon>
        <taxon>Lysobacterales</taxon>
        <taxon>Lysobacteraceae</taxon>
        <taxon>Lysobacter</taxon>
    </lineage>
</organism>
<dbReference type="Proteomes" id="UP000256829">
    <property type="component" value="Unassembled WGS sequence"/>
</dbReference>
<evidence type="ECO:0000313" key="4">
    <source>
        <dbReference type="Proteomes" id="UP000256829"/>
    </source>
</evidence>
<feature type="transmembrane region" description="Helical" evidence="1">
    <location>
        <begin position="422"/>
        <end position="443"/>
    </location>
</feature>
<dbReference type="RefSeq" id="WP_115844017.1">
    <property type="nucleotide sequence ID" value="NZ_CP183976.1"/>
</dbReference>
<dbReference type="AlphaFoldDB" id="A0A3D8V8M8"/>
<keyword evidence="1" id="KW-0812">Transmembrane</keyword>
<feature type="signal peptide" evidence="2">
    <location>
        <begin position="1"/>
        <end position="21"/>
    </location>
</feature>
<accession>A0A3D8V8M8</accession>
<keyword evidence="4" id="KW-1185">Reference proteome</keyword>